<accession>A0A848L534</accession>
<name>A0A848L534_9BACT</name>
<dbReference type="Pfam" id="PF09865">
    <property type="entry name" value="DUF2092"/>
    <property type="match status" value="1"/>
</dbReference>
<feature type="compositionally biased region" description="Basic and acidic residues" evidence="2">
    <location>
        <begin position="258"/>
        <end position="270"/>
    </location>
</feature>
<feature type="region of interest" description="Disordered" evidence="2">
    <location>
        <begin position="242"/>
        <end position="270"/>
    </location>
</feature>
<protein>
    <submittedName>
        <fullName evidence="3">DUF2092 domain-containing protein</fullName>
    </submittedName>
</protein>
<dbReference type="InterPro" id="IPR029046">
    <property type="entry name" value="LolA/LolB/LppX"/>
</dbReference>
<evidence type="ECO:0000256" key="2">
    <source>
        <dbReference type="SAM" id="MobiDB-lite"/>
    </source>
</evidence>
<dbReference type="SUPFAM" id="SSF89392">
    <property type="entry name" value="Prokaryotic lipoproteins and lipoprotein localization factors"/>
    <property type="match status" value="1"/>
</dbReference>
<comment type="caution">
    <text evidence="3">The sequence shown here is derived from an EMBL/GenBank/DDBJ whole genome shotgun (WGS) entry which is preliminary data.</text>
</comment>
<evidence type="ECO:0000313" key="4">
    <source>
        <dbReference type="Proteomes" id="UP000518300"/>
    </source>
</evidence>
<dbReference type="AlphaFoldDB" id="A0A848L534"/>
<dbReference type="EMBL" id="JABBJJ010000002">
    <property type="protein sequence ID" value="NMO13392.1"/>
    <property type="molecule type" value="Genomic_DNA"/>
</dbReference>
<dbReference type="Gene3D" id="2.50.20.10">
    <property type="entry name" value="Lipoprotein localisation LolA/LolB/LppX"/>
    <property type="match status" value="1"/>
</dbReference>
<proteinExistence type="predicted"/>
<evidence type="ECO:0000256" key="1">
    <source>
        <dbReference type="ARBA" id="ARBA00022729"/>
    </source>
</evidence>
<organism evidence="3 4">
    <name type="scientific">Pyxidicoccus fallax</name>
    <dbReference type="NCBI Taxonomy" id="394095"/>
    <lineage>
        <taxon>Bacteria</taxon>
        <taxon>Pseudomonadati</taxon>
        <taxon>Myxococcota</taxon>
        <taxon>Myxococcia</taxon>
        <taxon>Myxococcales</taxon>
        <taxon>Cystobacterineae</taxon>
        <taxon>Myxococcaceae</taxon>
        <taxon>Pyxidicoccus</taxon>
    </lineage>
</organism>
<dbReference type="Proteomes" id="UP000518300">
    <property type="component" value="Unassembled WGS sequence"/>
</dbReference>
<keyword evidence="4" id="KW-1185">Reference proteome</keyword>
<evidence type="ECO:0000313" key="3">
    <source>
        <dbReference type="EMBL" id="NMO13392.1"/>
    </source>
</evidence>
<sequence length="270" mass="29773">MLALLVMAVPALGAEQKTQAPAEQAAKVEPKADRILRQMSDFLAAQREFTVHTEGSQDIVLESGQKIQLNRMGDVSVQRPDRLRVDREGELAKLHLYYDGKQLALHGEGTNAYATAQAPPTLDATIDMAAEQLGLEAPGGDLLLSNPYAALIEDVRSGTYLGRTMLEGVPVHHLAFRNREGVDWQLWVEDGPRPLPRKYVITSRDMPGSPEYAVTLSDWNLSPRLAQDQFRFTPPRDAMRVSFLAQDTQGGKQQEGGKAQEEEQSRGGAK</sequence>
<dbReference type="InterPro" id="IPR019207">
    <property type="entry name" value="DUF2092"/>
</dbReference>
<gene>
    <name evidence="3" type="ORF">HG543_00710</name>
</gene>
<reference evidence="3 4" key="1">
    <citation type="submission" date="2020-04" db="EMBL/GenBank/DDBJ databases">
        <title>Draft genome of Pyxidicoccus fallax type strain.</title>
        <authorList>
            <person name="Whitworth D.E."/>
        </authorList>
    </citation>
    <scope>NUCLEOTIDE SEQUENCE [LARGE SCALE GENOMIC DNA]</scope>
    <source>
        <strain evidence="3 4">DSM 14698</strain>
    </source>
</reference>
<keyword evidence="1" id="KW-0732">Signal</keyword>
<dbReference type="RefSeq" id="WP_169342671.1">
    <property type="nucleotide sequence ID" value="NZ_JABBJJ010000002.1"/>
</dbReference>
<dbReference type="PIRSF" id="PIRSF012443">
    <property type="entry name" value="UCP012443"/>
    <property type="match status" value="1"/>
</dbReference>